<feature type="transmembrane region" description="Helical" evidence="1">
    <location>
        <begin position="242"/>
        <end position="265"/>
    </location>
</feature>
<keyword evidence="3" id="KW-1185">Reference proteome</keyword>
<dbReference type="EMBL" id="BOPG01000072">
    <property type="protein sequence ID" value="GIJ61909.1"/>
    <property type="molecule type" value="Genomic_DNA"/>
</dbReference>
<organism evidence="2 3">
    <name type="scientific">Virgisporangium aurantiacum</name>
    <dbReference type="NCBI Taxonomy" id="175570"/>
    <lineage>
        <taxon>Bacteria</taxon>
        <taxon>Bacillati</taxon>
        <taxon>Actinomycetota</taxon>
        <taxon>Actinomycetes</taxon>
        <taxon>Micromonosporales</taxon>
        <taxon>Micromonosporaceae</taxon>
        <taxon>Virgisporangium</taxon>
    </lineage>
</organism>
<sequence>MGCTATFGGVDVLKLIFTISAGCGGLFLIVVPIGAAVALSDDLRSRLLRRVPAWTVVDLLSVKARPRRVAVRGSTVAGDSVVTAPATGTPCLWFRLTVLRVDKVTTDSGHRWDETVVWSQLSGHTVWFHDGTARVPVEVPLLERALDGKGGLVERSLRTRVEDGFLRLVPPSVLRRNRNTTEIVLVEELVRDDVTATLFVRPVHRDGQLVLTGGRGYRVGVTDLTHAEVVDRYSGEAREGWWTVRFLLILGGAFYLCGMAGALLIR</sequence>
<proteinExistence type="predicted"/>
<keyword evidence="1" id="KW-0812">Transmembrane</keyword>
<reference evidence="2" key="1">
    <citation type="submission" date="2021-01" db="EMBL/GenBank/DDBJ databases">
        <title>Whole genome shotgun sequence of Virgisporangium aurantiacum NBRC 16421.</title>
        <authorList>
            <person name="Komaki H."/>
            <person name="Tamura T."/>
        </authorList>
    </citation>
    <scope>NUCLEOTIDE SEQUENCE</scope>
    <source>
        <strain evidence="2">NBRC 16421</strain>
    </source>
</reference>
<dbReference type="AlphaFoldDB" id="A0A8J3ZCX7"/>
<comment type="caution">
    <text evidence="2">The sequence shown here is derived from an EMBL/GenBank/DDBJ whole genome shotgun (WGS) entry which is preliminary data.</text>
</comment>
<gene>
    <name evidence="2" type="ORF">Vau01_094250</name>
</gene>
<feature type="transmembrane region" description="Helical" evidence="1">
    <location>
        <begin position="15"/>
        <end position="40"/>
    </location>
</feature>
<protein>
    <submittedName>
        <fullName evidence="2">Uncharacterized protein</fullName>
    </submittedName>
</protein>
<evidence type="ECO:0000313" key="2">
    <source>
        <dbReference type="EMBL" id="GIJ61909.1"/>
    </source>
</evidence>
<keyword evidence="1" id="KW-1133">Transmembrane helix</keyword>
<dbReference type="Proteomes" id="UP000612585">
    <property type="component" value="Unassembled WGS sequence"/>
</dbReference>
<keyword evidence="1" id="KW-0472">Membrane</keyword>
<accession>A0A8J3ZCX7</accession>
<evidence type="ECO:0000256" key="1">
    <source>
        <dbReference type="SAM" id="Phobius"/>
    </source>
</evidence>
<name>A0A8J3ZCX7_9ACTN</name>
<evidence type="ECO:0000313" key="3">
    <source>
        <dbReference type="Proteomes" id="UP000612585"/>
    </source>
</evidence>